<dbReference type="InterPro" id="IPR016202">
    <property type="entry name" value="DNase_I"/>
</dbReference>
<name>A0AAV3ZLL7_9GAST</name>
<sequence>MGRRGARKDPDWVPQSTEDDKIDEDEPKTKRHKPSSSTSRDSPEKPSKSPSVVSNESLPLKGTITGIANPPLKIASFNIQVFGERKMDREKVASILMKILQRYDLILILEIRDSSETAFGELVEECNKLSPDNPFSCVASARLGRTSSKEQYGFMYRARKIQLKDTYQFDDGVDDGTDLFQREPFAALFYSPTTGGDYDGGGGDDDDNDDADDDDDDCHDRDTLRKKAKSTAKVLRALLHQMYKNSIKKQR</sequence>
<keyword evidence="7" id="KW-1185">Reference proteome</keyword>
<dbReference type="GO" id="GO:0006308">
    <property type="term" value="P:DNA catabolic process"/>
    <property type="evidence" value="ECO:0007669"/>
    <property type="project" value="InterPro"/>
</dbReference>
<evidence type="ECO:0000259" key="5">
    <source>
        <dbReference type="Pfam" id="PF03372"/>
    </source>
</evidence>
<feature type="compositionally biased region" description="Acidic residues" evidence="4">
    <location>
        <begin position="202"/>
        <end position="217"/>
    </location>
</feature>
<dbReference type="PRINTS" id="PR00130">
    <property type="entry name" value="DNASEI"/>
</dbReference>
<accession>A0AAV3ZLL7</accession>
<evidence type="ECO:0000256" key="4">
    <source>
        <dbReference type="SAM" id="MobiDB-lite"/>
    </source>
</evidence>
<feature type="region of interest" description="Disordered" evidence="4">
    <location>
        <begin position="190"/>
        <end position="222"/>
    </location>
</feature>
<evidence type="ECO:0000256" key="3">
    <source>
        <dbReference type="ARBA" id="ARBA00022801"/>
    </source>
</evidence>
<dbReference type="AlphaFoldDB" id="A0AAV3ZLL7"/>
<keyword evidence="2" id="KW-0540">Nuclease</keyword>
<evidence type="ECO:0000256" key="2">
    <source>
        <dbReference type="ARBA" id="ARBA00022722"/>
    </source>
</evidence>
<dbReference type="InterPro" id="IPR036691">
    <property type="entry name" value="Endo/exonu/phosph_ase_sf"/>
</dbReference>
<gene>
    <name evidence="6" type="ORF">PoB_002126900</name>
</gene>
<evidence type="ECO:0000313" key="7">
    <source>
        <dbReference type="Proteomes" id="UP000735302"/>
    </source>
</evidence>
<keyword evidence="3" id="KW-0378">Hydrolase</keyword>
<dbReference type="Proteomes" id="UP000735302">
    <property type="component" value="Unassembled WGS sequence"/>
</dbReference>
<feature type="region of interest" description="Disordered" evidence="4">
    <location>
        <begin position="1"/>
        <end position="57"/>
    </location>
</feature>
<dbReference type="InterPro" id="IPR005135">
    <property type="entry name" value="Endo/exonuclease/phosphatase"/>
</dbReference>
<organism evidence="6 7">
    <name type="scientific">Plakobranchus ocellatus</name>
    <dbReference type="NCBI Taxonomy" id="259542"/>
    <lineage>
        <taxon>Eukaryota</taxon>
        <taxon>Metazoa</taxon>
        <taxon>Spiralia</taxon>
        <taxon>Lophotrochozoa</taxon>
        <taxon>Mollusca</taxon>
        <taxon>Gastropoda</taxon>
        <taxon>Heterobranchia</taxon>
        <taxon>Euthyneura</taxon>
        <taxon>Panpulmonata</taxon>
        <taxon>Sacoglossa</taxon>
        <taxon>Placobranchoidea</taxon>
        <taxon>Plakobranchidae</taxon>
        <taxon>Plakobranchus</taxon>
    </lineage>
</organism>
<dbReference type="GO" id="GO:0003677">
    <property type="term" value="F:DNA binding"/>
    <property type="evidence" value="ECO:0007669"/>
    <property type="project" value="TreeGrafter"/>
</dbReference>
<feature type="compositionally biased region" description="Low complexity" evidence="4">
    <location>
        <begin position="48"/>
        <end position="57"/>
    </location>
</feature>
<dbReference type="EMBL" id="BLXT01002468">
    <property type="protein sequence ID" value="GFN94763.1"/>
    <property type="molecule type" value="Genomic_DNA"/>
</dbReference>
<evidence type="ECO:0000256" key="1">
    <source>
        <dbReference type="ARBA" id="ARBA00007359"/>
    </source>
</evidence>
<dbReference type="GO" id="GO:0005634">
    <property type="term" value="C:nucleus"/>
    <property type="evidence" value="ECO:0007669"/>
    <property type="project" value="TreeGrafter"/>
</dbReference>
<dbReference type="Pfam" id="PF03372">
    <property type="entry name" value="Exo_endo_phos"/>
    <property type="match status" value="1"/>
</dbReference>
<dbReference type="GO" id="GO:0004530">
    <property type="term" value="F:deoxyribonuclease I activity"/>
    <property type="evidence" value="ECO:0007669"/>
    <property type="project" value="TreeGrafter"/>
</dbReference>
<evidence type="ECO:0000313" key="6">
    <source>
        <dbReference type="EMBL" id="GFN94763.1"/>
    </source>
</evidence>
<dbReference type="SMART" id="SM00476">
    <property type="entry name" value="DNaseIc"/>
    <property type="match status" value="1"/>
</dbReference>
<reference evidence="6 7" key="1">
    <citation type="journal article" date="2021" name="Elife">
        <title>Chloroplast acquisition without the gene transfer in kleptoplastic sea slugs, Plakobranchus ocellatus.</title>
        <authorList>
            <person name="Maeda T."/>
            <person name="Takahashi S."/>
            <person name="Yoshida T."/>
            <person name="Shimamura S."/>
            <person name="Takaki Y."/>
            <person name="Nagai Y."/>
            <person name="Toyoda A."/>
            <person name="Suzuki Y."/>
            <person name="Arimoto A."/>
            <person name="Ishii H."/>
            <person name="Satoh N."/>
            <person name="Nishiyama T."/>
            <person name="Hasebe M."/>
            <person name="Maruyama T."/>
            <person name="Minagawa J."/>
            <person name="Obokata J."/>
            <person name="Shigenobu S."/>
        </authorList>
    </citation>
    <scope>NUCLEOTIDE SEQUENCE [LARGE SCALE GENOMIC DNA]</scope>
</reference>
<feature type="domain" description="Endonuclease/exonuclease/phosphatase" evidence="5">
    <location>
        <begin position="75"/>
        <end position="206"/>
    </location>
</feature>
<dbReference type="PANTHER" id="PTHR11371:SF33">
    <property type="entry name" value="ENDONUCLEASE_EXONUCLEASE_PHOSPHATASE DOMAIN-CONTAINING PROTEIN"/>
    <property type="match status" value="1"/>
</dbReference>
<dbReference type="SUPFAM" id="SSF56219">
    <property type="entry name" value="DNase I-like"/>
    <property type="match status" value="1"/>
</dbReference>
<protein>
    <submittedName>
        <fullName evidence="6">Deoxyribonuclease-1-like</fullName>
    </submittedName>
</protein>
<proteinExistence type="inferred from homology"/>
<dbReference type="PANTHER" id="PTHR11371">
    <property type="entry name" value="DEOXYRIBONUCLEASE"/>
    <property type="match status" value="1"/>
</dbReference>
<dbReference type="Gene3D" id="3.60.10.10">
    <property type="entry name" value="Endonuclease/exonuclease/phosphatase"/>
    <property type="match status" value="1"/>
</dbReference>
<comment type="similarity">
    <text evidence="1">Belongs to the DNase I family.</text>
</comment>
<comment type="caution">
    <text evidence="6">The sequence shown here is derived from an EMBL/GenBank/DDBJ whole genome shotgun (WGS) entry which is preliminary data.</text>
</comment>